<evidence type="ECO:0000256" key="2">
    <source>
        <dbReference type="ARBA" id="ARBA00022499"/>
    </source>
</evidence>
<dbReference type="InterPro" id="IPR029448">
    <property type="entry name" value="FANCD2"/>
</dbReference>
<name>A0AAV8VK98_9CUCU</name>
<evidence type="ECO:0000256" key="5">
    <source>
        <dbReference type="ARBA" id="ARBA00093456"/>
    </source>
</evidence>
<dbReference type="Pfam" id="PF14631">
    <property type="entry name" value="FancD2"/>
    <property type="match status" value="1"/>
</dbReference>
<dbReference type="GO" id="GO:0031573">
    <property type="term" value="P:mitotic intra-S DNA damage checkpoint signaling"/>
    <property type="evidence" value="ECO:0007669"/>
    <property type="project" value="TreeGrafter"/>
</dbReference>
<keyword evidence="4" id="KW-0539">Nucleus</keyword>
<dbReference type="GO" id="GO:0036297">
    <property type="term" value="P:interstrand cross-link repair"/>
    <property type="evidence" value="ECO:0007669"/>
    <property type="project" value="TreeGrafter"/>
</dbReference>
<dbReference type="EMBL" id="JANEYG010000068">
    <property type="protein sequence ID" value="KAJ8914604.1"/>
    <property type="molecule type" value="Genomic_DNA"/>
</dbReference>
<comment type="subcellular location">
    <subcellularLocation>
        <location evidence="1">Nucleus</location>
    </subcellularLocation>
</comment>
<evidence type="ECO:0000313" key="6">
    <source>
        <dbReference type="EMBL" id="KAJ8914604.1"/>
    </source>
</evidence>
<evidence type="ECO:0000256" key="1">
    <source>
        <dbReference type="ARBA" id="ARBA00004123"/>
    </source>
</evidence>
<keyword evidence="3" id="KW-0832">Ubl conjugation</keyword>
<dbReference type="GO" id="GO:0007129">
    <property type="term" value="P:homologous chromosome pairing at meiosis"/>
    <property type="evidence" value="ECO:0007669"/>
    <property type="project" value="TreeGrafter"/>
</dbReference>
<evidence type="ECO:0000313" key="7">
    <source>
        <dbReference type="Proteomes" id="UP001159042"/>
    </source>
</evidence>
<accession>A0AAV8VK98</accession>
<evidence type="ECO:0008006" key="8">
    <source>
        <dbReference type="Google" id="ProtNLM"/>
    </source>
</evidence>
<dbReference type="PANTHER" id="PTHR32086:SF0">
    <property type="entry name" value="FANCONI ANEMIA GROUP D2 PROTEIN"/>
    <property type="match status" value="1"/>
</dbReference>
<dbReference type="Proteomes" id="UP001159042">
    <property type="component" value="Unassembled WGS sequence"/>
</dbReference>
<dbReference type="PANTHER" id="PTHR32086">
    <property type="entry name" value="FANCONI ANEMIA GROUP D2 PROTEIN"/>
    <property type="match status" value="1"/>
</dbReference>
<reference evidence="6 7" key="1">
    <citation type="journal article" date="2023" name="Insect Mol. Biol.">
        <title>Genome sequencing provides insights into the evolution of gene families encoding plant cell wall-degrading enzymes in longhorned beetles.</title>
        <authorList>
            <person name="Shin N.R."/>
            <person name="Okamura Y."/>
            <person name="Kirsch R."/>
            <person name="Pauchet Y."/>
        </authorList>
    </citation>
    <scope>NUCLEOTIDE SEQUENCE [LARGE SCALE GENOMIC DNA]</scope>
    <source>
        <strain evidence="6">EAD_L_NR</strain>
    </source>
</reference>
<protein>
    <recommendedName>
        <fullName evidence="8">Fanconi anemia group D2 protein</fullName>
    </recommendedName>
</protein>
<gene>
    <name evidence="6" type="ORF">NQ315_017309</name>
</gene>
<dbReference type="AlphaFoldDB" id="A0AAV8VK98"/>
<dbReference type="GO" id="GO:0070182">
    <property type="term" value="F:DNA polymerase binding"/>
    <property type="evidence" value="ECO:0007669"/>
    <property type="project" value="TreeGrafter"/>
</dbReference>
<dbReference type="GO" id="GO:0005634">
    <property type="term" value="C:nucleus"/>
    <property type="evidence" value="ECO:0007669"/>
    <property type="project" value="UniProtKB-SubCell"/>
</dbReference>
<proteinExistence type="inferred from homology"/>
<keyword evidence="7" id="KW-1185">Reference proteome</keyword>
<dbReference type="GO" id="GO:0000793">
    <property type="term" value="C:condensed chromosome"/>
    <property type="evidence" value="ECO:0007669"/>
    <property type="project" value="TreeGrafter"/>
</dbReference>
<keyword evidence="2" id="KW-1017">Isopeptide bond</keyword>
<evidence type="ECO:0000256" key="3">
    <source>
        <dbReference type="ARBA" id="ARBA00022843"/>
    </source>
</evidence>
<organism evidence="6 7">
    <name type="scientific">Exocentrus adspersus</name>
    <dbReference type="NCBI Taxonomy" id="1586481"/>
    <lineage>
        <taxon>Eukaryota</taxon>
        <taxon>Metazoa</taxon>
        <taxon>Ecdysozoa</taxon>
        <taxon>Arthropoda</taxon>
        <taxon>Hexapoda</taxon>
        <taxon>Insecta</taxon>
        <taxon>Pterygota</taxon>
        <taxon>Neoptera</taxon>
        <taxon>Endopterygota</taxon>
        <taxon>Coleoptera</taxon>
        <taxon>Polyphaga</taxon>
        <taxon>Cucujiformia</taxon>
        <taxon>Chrysomeloidea</taxon>
        <taxon>Cerambycidae</taxon>
        <taxon>Lamiinae</taxon>
        <taxon>Acanthocinini</taxon>
        <taxon>Exocentrus</taxon>
    </lineage>
</organism>
<comment type="caution">
    <text evidence="6">The sequence shown here is derived from an EMBL/GenBank/DDBJ whole genome shotgun (WGS) entry which is preliminary data.</text>
</comment>
<sequence>MSQILTSKSARIQQSQELRLKLTAFTDILSVVGVKLSFDDDPHSLTQEQALVLRDLDKCFSDSPERVYEFVRGLKAVCKKEKYFKKALLPTWLKRNTDSDDSFLTSVKIQQDSLFRILLKSNHIQKDVINILLDEIAAVASKEEEDTSWLRLLLNCCGVIMPDVEDASDLDPEQVTLVADCLFHCINWFRELINGYVTQKNKKMRVKAAQRLQDIIDLEKRLYECMERAPDHKLPVSYFDSTTEMQKQMTSPLKADKKGSKKKFKSAAVVSQGNDTVASTSAAPVPVKKKKPVVKTQEFQVHFREMDSDLVVLLRYPLRFDEQDPSQFTSYTCSLNIDQVKFILGDYVAKLRALTEGKNIGLSHLNVVAPISIISDSVIILPNIDMHLKVILKKINKLLEITDGRHDLPDMYTEEAIKTKTCFGYILDIFYLTFNWAGFQFSTNRELLKNILKSIRPIQTQTANTANRLVVELLNRFACFHEQCLQLSHAVSLIKTMEALCVLTGSSPEVEKKITTVTEKLLGNRWYNSKGKECNTNISILVKVYLKHTDVKTLGKLVGTLEEQASTLNTKEDCLHMLASIDKQNLHIFYAGICNALLNRVKVEIQSLTNHQHLVLWRTVAMTMQSLMVVSKLRETNTILATFLKKSIGILNVFLSQGIPILEIMLRSKPDEVVEIFKMMQNNTRYLHTLCCYSKLKKEKSLMALVPKFRMTLETFVYRAKAALVANNCSTAFWIGNLRNKDLHGDEILSQDSSVVQHDFRAELYAFCRLDFVTFSSPDTFMYRNFSSASLAFDISSLINTSLSEYRDLATISSSILVSAWNSCLVLSPETVPFVLKEATT</sequence>
<comment type="similarity">
    <text evidence="5">Belongs to the Fanconi anemia protein FANCD2 family.</text>
</comment>
<dbReference type="GO" id="GO:1990918">
    <property type="term" value="P:double-strand break repair involved in meiotic recombination"/>
    <property type="evidence" value="ECO:0007669"/>
    <property type="project" value="TreeGrafter"/>
</dbReference>
<evidence type="ECO:0000256" key="4">
    <source>
        <dbReference type="ARBA" id="ARBA00023242"/>
    </source>
</evidence>